<gene>
    <name evidence="1" type="ORF">S12H4_47373</name>
</gene>
<evidence type="ECO:0000313" key="1">
    <source>
        <dbReference type="EMBL" id="GAJ10020.1"/>
    </source>
</evidence>
<proteinExistence type="predicted"/>
<accession>X1VMZ4</accession>
<dbReference type="AlphaFoldDB" id="X1VMZ4"/>
<sequence>MGEARLNCRKYFINFIFWENLNSIRKVIKAEFLMSKIAVIVNYKRFRKFDNLKEKIYK</sequence>
<name>X1VMZ4_9ZZZZ</name>
<protein>
    <submittedName>
        <fullName evidence="1">Uncharacterized protein</fullName>
    </submittedName>
</protein>
<comment type="caution">
    <text evidence="1">The sequence shown here is derived from an EMBL/GenBank/DDBJ whole genome shotgun (WGS) entry which is preliminary data.</text>
</comment>
<reference evidence="1" key="1">
    <citation type="journal article" date="2014" name="Front. Microbiol.">
        <title>High frequency of phylogenetically diverse reductive dehalogenase-homologous genes in deep subseafloor sedimentary metagenomes.</title>
        <authorList>
            <person name="Kawai M."/>
            <person name="Futagami T."/>
            <person name="Toyoda A."/>
            <person name="Takaki Y."/>
            <person name="Nishi S."/>
            <person name="Hori S."/>
            <person name="Arai W."/>
            <person name="Tsubouchi T."/>
            <person name="Morono Y."/>
            <person name="Uchiyama I."/>
            <person name="Ito T."/>
            <person name="Fujiyama A."/>
            <person name="Inagaki F."/>
            <person name="Takami H."/>
        </authorList>
    </citation>
    <scope>NUCLEOTIDE SEQUENCE</scope>
    <source>
        <strain evidence="1">Expedition CK06-06</strain>
    </source>
</reference>
<dbReference type="EMBL" id="BARW01029488">
    <property type="protein sequence ID" value="GAJ10020.1"/>
    <property type="molecule type" value="Genomic_DNA"/>
</dbReference>
<organism evidence="1">
    <name type="scientific">marine sediment metagenome</name>
    <dbReference type="NCBI Taxonomy" id="412755"/>
    <lineage>
        <taxon>unclassified sequences</taxon>
        <taxon>metagenomes</taxon>
        <taxon>ecological metagenomes</taxon>
    </lineage>
</organism>